<dbReference type="GO" id="GO:0034045">
    <property type="term" value="C:phagophore assembly site membrane"/>
    <property type="evidence" value="ECO:0007669"/>
    <property type="project" value="TreeGrafter"/>
</dbReference>
<dbReference type="GO" id="GO:0019901">
    <property type="term" value="F:protein kinase binding"/>
    <property type="evidence" value="ECO:0007669"/>
    <property type="project" value="TreeGrafter"/>
</dbReference>
<reference evidence="1" key="1">
    <citation type="submission" date="2018-01" db="EMBL/GenBank/DDBJ databases">
        <authorList>
            <person name="Mao J.F."/>
        </authorList>
    </citation>
    <scope>NUCLEOTIDE SEQUENCE</scope>
    <source>
        <strain evidence="1">Huo1</strain>
        <tissue evidence="1">Leaf</tissue>
    </source>
</reference>
<dbReference type="EMBL" id="PNBA02000009">
    <property type="protein sequence ID" value="KAG6414165.1"/>
    <property type="molecule type" value="Genomic_DNA"/>
</dbReference>
<dbReference type="GO" id="GO:0034727">
    <property type="term" value="P:piecemeal microautophagy of the nucleus"/>
    <property type="evidence" value="ECO:0007669"/>
    <property type="project" value="TreeGrafter"/>
</dbReference>
<dbReference type="PANTHER" id="PTHR13222">
    <property type="entry name" value="RB1-INDUCIBLE COILED-COIL"/>
    <property type="match status" value="1"/>
</dbReference>
<comment type="caution">
    <text evidence="1">The sequence shown here is derived from an EMBL/GenBank/DDBJ whole genome shotgun (WGS) entry which is preliminary data.</text>
</comment>
<evidence type="ECO:0000313" key="2">
    <source>
        <dbReference type="Proteomes" id="UP000298416"/>
    </source>
</evidence>
<gene>
    <name evidence="1" type="ORF">SASPL_126883</name>
</gene>
<evidence type="ECO:0000313" key="1">
    <source>
        <dbReference type="EMBL" id="KAG6414165.1"/>
    </source>
</evidence>
<dbReference type="GO" id="GO:0000045">
    <property type="term" value="P:autophagosome assembly"/>
    <property type="evidence" value="ECO:0007669"/>
    <property type="project" value="InterPro"/>
</dbReference>
<sequence length="187" mass="21985">MQERSLEIARGHLDHFYRVMVQNYTDFMKRYSQQHQQHNSLLVNFVRDVEKLRAIKVHPSLQTTTNRKCLLDFVKEDNLRKTVEDCCSSHTQFEKVSKFEQEVGDLKRNAEDLFSGKASFLVRDLDLTVKDHQHVINEQKNVNTVKKLVNDCISRKWSSSLRSHDAVSALGLMYDSHEKNCFPRMQE</sequence>
<dbReference type="InterPro" id="IPR040040">
    <property type="entry name" value="ATG11"/>
</dbReference>
<protein>
    <submittedName>
        <fullName evidence="1">Uncharacterized protein</fullName>
    </submittedName>
</protein>
<dbReference type="PANTHER" id="PTHR13222:SF1">
    <property type="entry name" value="RB1-INDUCIBLE COILED-COIL PROTEIN 1"/>
    <property type="match status" value="1"/>
</dbReference>
<proteinExistence type="predicted"/>
<dbReference type="GO" id="GO:0000422">
    <property type="term" value="P:autophagy of mitochondrion"/>
    <property type="evidence" value="ECO:0007669"/>
    <property type="project" value="TreeGrafter"/>
</dbReference>
<dbReference type="GO" id="GO:0061709">
    <property type="term" value="P:reticulophagy"/>
    <property type="evidence" value="ECO:0007669"/>
    <property type="project" value="TreeGrafter"/>
</dbReference>
<dbReference type="GO" id="GO:0060090">
    <property type="term" value="F:molecular adaptor activity"/>
    <property type="evidence" value="ECO:0007669"/>
    <property type="project" value="TreeGrafter"/>
</dbReference>
<dbReference type="GO" id="GO:1990316">
    <property type="term" value="C:Atg1/ULK1 kinase complex"/>
    <property type="evidence" value="ECO:0007669"/>
    <property type="project" value="TreeGrafter"/>
</dbReference>
<keyword evidence="2" id="KW-1185">Reference proteome</keyword>
<dbReference type="Proteomes" id="UP000298416">
    <property type="component" value="Unassembled WGS sequence"/>
</dbReference>
<dbReference type="GO" id="GO:0034517">
    <property type="term" value="P:ribophagy"/>
    <property type="evidence" value="ECO:0007669"/>
    <property type="project" value="TreeGrafter"/>
</dbReference>
<name>A0A8X8XGG7_SALSN</name>
<accession>A0A8X8XGG7</accession>
<reference evidence="1" key="2">
    <citation type="submission" date="2020-08" db="EMBL/GenBank/DDBJ databases">
        <title>Plant Genome Project.</title>
        <authorList>
            <person name="Zhang R.-G."/>
        </authorList>
    </citation>
    <scope>NUCLEOTIDE SEQUENCE</scope>
    <source>
        <strain evidence="1">Huo1</strain>
        <tissue evidence="1">Leaf</tissue>
    </source>
</reference>
<organism evidence="1">
    <name type="scientific">Salvia splendens</name>
    <name type="common">Scarlet sage</name>
    <dbReference type="NCBI Taxonomy" id="180675"/>
    <lineage>
        <taxon>Eukaryota</taxon>
        <taxon>Viridiplantae</taxon>
        <taxon>Streptophyta</taxon>
        <taxon>Embryophyta</taxon>
        <taxon>Tracheophyta</taxon>
        <taxon>Spermatophyta</taxon>
        <taxon>Magnoliopsida</taxon>
        <taxon>eudicotyledons</taxon>
        <taxon>Gunneridae</taxon>
        <taxon>Pentapetalae</taxon>
        <taxon>asterids</taxon>
        <taxon>lamiids</taxon>
        <taxon>Lamiales</taxon>
        <taxon>Lamiaceae</taxon>
        <taxon>Nepetoideae</taxon>
        <taxon>Mentheae</taxon>
        <taxon>Salviinae</taxon>
        <taxon>Salvia</taxon>
        <taxon>Salvia subgen. Calosphace</taxon>
        <taxon>core Calosphace</taxon>
    </lineage>
</organism>
<dbReference type="AlphaFoldDB" id="A0A8X8XGG7"/>